<evidence type="ECO:0000313" key="4">
    <source>
        <dbReference type="Proteomes" id="UP000052008"/>
    </source>
</evidence>
<organism evidence="3 4">
    <name type="scientific">candidate division TA06 bacterium DG_24</name>
    <dbReference type="NCBI Taxonomy" id="1703770"/>
    <lineage>
        <taxon>Bacteria</taxon>
        <taxon>Bacteria division TA06</taxon>
    </lineage>
</organism>
<dbReference type="NCBIfam" id="TIGR00236">
    <property type="entry name" value="wecB"/>
    <property type="match status" value="1"/>
</dbReference>
<proteinExistence type="inferred from homology"/>
<feature type="domain" description="UDP-N-acetylglucosamine 2-epimerase" evidence="2">
    <location>
        <begin position="22"/>
        <end position="359"/>
    </location>
</feature>
<dbReference type="Proteomes" id="UP000052008">
    <property type="component" value="Unassembled WGS sequence"/>
</dbReference>
<keyword evidence="1" id="KW-0413">Isomerase</keyword>
<dbReference type="InterPro" id="IPR029767">
    <property type="entry name" value="WecB-like"/>
</dbReference>
<name>A0A0S7WUV6_UNCT6</name>
<dbReference type="Gene3D" id="3.40.50.2000">
    <property type="entry name" value="Glycogen Phosphorylase B"/>
    <property type="match status" value="2"/>
</dbReference>
<dbReference type="GO" id="GO:0016853">
    <property type="term" value="F:isomerase activity"/>
    <property type="evidence" value="ECO:0007669"/>
    <property type="project" value="UniProtKB-KW"/>
</dbReference>
<dbReference type="AlphaFoldDB" id="A0A0S7WUV6"/>
<comment type="caution">
    <text evidence="3">The sequence shown here is derived from an EMBL/GenBank/DDBJ whole genome shotgun (WGS) entry which is preliminary data.</text>
</comment>
<protein>
    <submittedName>
        <fullName evidence="3">UDP-N-acetylglucosamine 2-epimerase</fullName>
    </submittedName>
</protein>
<sequence>MNVLNVVGTRPNLIKISPLARAFHRKSGVVSKLVHTGQHYDATLSDIFFAELELPSVDYHLDVGSGTHAEQTADTMIGFEKIVEGEAPDLVVVVGDVNSTLACALVAGQRGVPLAHVEAGLRSFDRSMPEEINRMVADALARYLFAPSADACDNLKREGVDEGGIYFVGNVMIDTLLAWRDAARARRSMERFGFRQKEYVLYTLHRPENVDQVDRLDQVIELVERVSAEIPGIFPVHPRTRLRLKTSRLDAALRRVPRLILTEPLGYLDFLSLMMDAVCVITDSGGIQEETTVLGVPCLTVRKNTERPITVTEGTNTVIGLDPPRAAEEVREIVSGHGKRGRIPELWDGRAAERVVEVLVEGSRV</sequence>
<accession>A0A0S7WUV6</accession>
<evidence type="ECO:0000259" key="2">
    <source>
        <dbReference type="Pfam" id="PF02350"/>
    </source>
</evidence>
<dbReference type="PANTHER" id="PTHR43174">
    <property type="entry name" value="UDP-N-ACETYLGLUCOSAMINE 2-EPIMERASE"/>
    <property type="match status" value="1"/>
</dbReference>
<evidence type="ECO:0000313" key="3">
    <source>
        <dbReference type="EMBL" id="KPJ53965.1"/>
    </source>
</evidence>
<gene>
    <name evidence="3" type="ORF">AMJ39_02515</name>
</gene>
<dbReference type="SUPFAM" id="SSF53756">
    <property type="entry name" value="UDP-Glycosyltransferase/glycogen phosphorylase"/>
    <property type="match status" value="1"/>
</dbReference>
<dbReference type="EMBL" id="LIZS01000009">
    <property type="protein sequence ID" value="KPJ53965.1"/>
    <property type="molecule type" value="Genomic_DNA"/>
</dbReference>
<dbReference type="PATRIC" id="fig|1703770.3.peg.949"/>
<comment type="similarity">
    <text evidence="1">Belongs to the UDP-N-acetylglucosamine 2-epimerase family.</text>
</comment>
<evidence type="ECO:0000256" key="1">
    <source>
        <dbReference type="RuleBase" id="RU003513"/>
    </source>
</evidence>
<dbReference type="Pfam" id="PF02350">
    <property type="entry name" value="Epimerase_2"/>
    <property type="match status" value="1"/>
</dbReference>
<dbReference type="STRING" id="1703770.AMJ39_02515"/>
<dbReference type="InterPro" id="IPR003331">
    <property type="entry name" value="UDP_GlcNAc_Epimerase_2_dom"/>
</dbReference>
<dbReference type="CDD" id="cd03786">
    <property type="entry name" value="GTB_UDP-GlcNAc_2-Epimerase"/>
    <property type="match status" value="1"/>
</dbReference>
<dbReference type="PANTHER" id="PTHR43174:SF1">
    <property type="entry name" value="UDP-N-ACETYLGLUCOSAMINE 2-EPIMERASE"/>
    <property type="match status" value="1"/>
</dbReference>
<reference evidence="3 4" key="1">
    <citation type="journal article" date="2015" name="Microbiome">
        <title>Genomic resolution of linkages in carbon, nitrogen, and sulfur cycling among widespread estuary sediment bacteria.</title>
        <authorList>
            <person name="Baker B.J."/>
            <person name="Lazar C.S."/>
            <person name="Teske A.P."/>
            <person name="Dick G.J."/>
        </authorList>
    </citation>
    <scope>NUCLEOTIDE SEQUENCE [LARGE SCALE GENOMIC DNA]</scope>
    <source>
        <strain evidence="3">DG_24</strain>
    </source>
</reference>